<dbReference type="SUPFAM" id="SSF51905">
    <property type="entry name" value="FAD/NAD(P)-binding domain"/>
    <property type="match status" value="1"/>
</dbReference>
<keyword evidence="3" id="KW-1185">Reference proteome</keyword>
<dbReference type="OrthoDB" id="3450553at2"/>
<evidence type="ECO:0000313" key="2">
    <source>
        <dbReference type="EMBL" id="QAY72466.1"/>
    </source>
</evidence>
<name>A0A4P6FA60_9MICO</name>
<evidence type="ECO:0000259" key="1">
    <source>
        <dbReference type="Pfam" id="PF01593"/>
    </source>
</evidence>
<accession>A0A4P6FA60</accession>
<dbReference type="Proteomes" id="UP000291259">
    <property type="component" value="Chromosome"/>
</dbReference>
<evidence type="ECO:0000313" key="3">
    <source>
        <dbReference type="Proteomes" id="UP000291259"/>
    </source>
</evidence>
<sequence>MPDGKGGVKSAPLPKTGVLGIPANPLGEDVRAIIGWRGALRAYTDRLKPILRIGRAHSLGKLVRSRMGKQVLDRLVTPISSGVYSADPMDLDVDVVAPGLNEAMTRQGSLSGGVGELVEARKAGSAVLGVRGGMHRVVDALLTELARFEVSVVTAAEVTSLAAAGDPGAPRWRAVARIAAPETSEDHSVPDAATEPAAAEPTDLVVDARFAIVATPARSSRPLLREAVDGWVDAGDWPEPASVEIVTLVLEAPDLDGAPRGTGLLVAADTTGVGAKAFTHSSAKWAWLAETAAPRHVVRLSYGRAGAPNPLDGLDDDAVADLALADLSKLTGLRLDRSNLIELGRTAWRDALSHAALGQRERVEQLEETLAAVPGLEATGSWLSGTGLASVVPHARAAAARIRHLAVAERTEG</sequence>
<dbReference type="KEGG" id="agf:ET445_03035"/>
<protein>
    <submittedName>
        <fullName evidence="2">Protoporphyrinogen oxidase</fullName>
    </submittedName>
</protein>
<dbReference type="InterPro" id="IPR002937">
    <property type="entry name" value="Amino_oxidase"/>
</dbReference>
<organism evidence="2 3">
    <name type="scientific">Agromyces protaetiae</name>
    <dbReference type="NCBI Taxonomy" id="2509455"/>
    <lineage>
        <taxon>Bacteria</taxon>
        <taxon>Bacillati</taxon>
        <taxon>Actinomycetota</taxon>
        <taxon>Actinomycetes</taxon>
        <taxon>Micrococcales</taxon>
        <taxon>Microbacteriaceae</taxon>
        <taxon>Agromyces</taxon>
    </lineage>
</organism>
<reference evidence="2 3" key="1">
    <citation type="submission" date="2019-01" db="EMBL/GenBank/DDBJ databases">
        <title>Genome sequencing of strain FW100M-8.</title>
        <authorList>
            <person name="Heo J."/>
            <person name="Kim S.-J."/>
            <person name="Kim J.-S."/>
            <person name="Hong S.-B."/>
            <person name="Kwon S.-W."/>
        </authorList>
    </citation>
    <scope>NUCLEOTIDE SEQUENCE [LARGE SCALE GENOMIC DNA]</scope>
    <source>
        <strain evidence="2 3">FW100M-8</strain>
    </source>
</reference>
<dbReference type="Gene3D" id="1.10.3110.10">
    <property type="entry name" value="protoporphyrinogen ix oxidase, domain 3"/>
    <property type="match status" value="1"/>
</dbReference>
<proteinExistence type="predicted"/>
<dbReference type="InterPro" id="IPR036188">
    <property type="entry name" value="FAD/NAD-bd_sf"/>
</dbReference>
<dbReference type="AlphaFoldDB" id="A0A4P6FA60"/>
<dbReference type="SUPFAM" id="SSF54373">
    <property type="entry name" value="FAD-linked reductases, C-terminal domain"/>
    <property type="match status" value="1"/>
</dbReference>
<gene>
    <name evidence="2" type="ORF">ET445_03035</name>
</gene>
<dbReference type="Gene3D" id="3.90.660.20">
    <property type="entry name" value="Protoporphyrinogen oxidase, mitochondrial, domain 2"/>
    <property type="match status" value="1"/>
</dbReference>
<dbReference type="GO" id="GO:0016491">
    <property type="term" value="F:oxidoreductase activity"/>
    <property type="evidence" value="ECO:0007669"/>
    <property type="project" value="InterPro"/>
</dbReference>
<dbReference type="EMBL" id="CP035491">
    <property type="protein sequence ID" value="QAY72466.1"/>
    <property type="molecule type" value="Genomic_DNA"/>
</dbReference>
<dbReference type="Pfam" id="PF01593">
    <property type="entry name" value="Amino_oxidase"/>
    <property type="match status" value="1"/>
</dbReference>
<feature type="domain" description="Amine oxidase" evidence="1">
    <location>
        <begin position="49"/>
        <end position="402"/>
    </location>
</feature>